<gene>
    <name evidence="2" type="ORF">SKAU_G00348820</name>
</gene>
<dbReference type="Proteomes" id="UP001152622">
    <property type="component" value="Chromosome 16"/>
</dbReference>
<protein>
    <submittedName>
        <fullName evidence="2">Uncharacterized protein</fullName>
    </submittedName>
</protein>
<proteinExistence type="predicted"/>
<keyword evidence="3" id="KW-1185">Reference proteome</keyword>
<dbReference type="AlphaFoldDB" id="A0A9Q1EJW9"/>
<evidence type="ECO:0000313" key="3">
    <source>
        <dbReference type="Proteomes" id="UP001152622"/>
    </source>
</evidence>
<reference evidence="2" key="1">
    <citation type="journal article" date="2023" name="Science">
        <title>Genome structures resolve the early diversification of teleost fishes.</title>
        <authorList>
            <person name="Parey E."/>
            <person name="Louis A."/>
            <person name="Montfort J."/>
            <person name="Bouchez O."/>
            <person name="Roques C."/>
            <person name="Iampietro C."/>
            <person name="Lluch J."/>
            <person name="Castinel A."/>
            <person name="Donnadieu C."/>
            <person name="Desvignes T."/>
            <person name="Floi Bucao C."/>
            <person name="Jouanno E."/>
            <person name="Wen M."/>
            <person name="Mejri S."/>
            <person name="Dirks R."/>
            <person name="Jansen H."/>
            <person name="Henkel C."/>
            <person name="Chen W.J."/>
            <person name="Zahm M."/>
            <person name="Cabau C."/>
            <person name="Klopp C."/>
            <person name="Thompson A.W."/>
            <person name="Robinson-Rechavi M."/>
            <person name="Braasch I."/>
            <person name="Lecointre G."/>
            <person name="Bobe J."/>
            <person name="Postlethwait J.H."/>
            <person name="Berthelot C."/>
            <person name="Roest Crollius H."/>
            <person name="Guiguen Y."/>
        </authorList>
    </citation>
    <scope>NUCLEOTIDE SEQUENCE</scope>
    <source>
        <strain evidence="2">WJC10195</strain>
    </source>
</reference>
<accession>A0A9Q1EJW9</accession>
<organism evidence="2 3">
    <name type="scientific">Synaphobranchus kaupii</name>
    <name type="common">Kaup's arrowtooth eel</name>
    <dbReference type="NCBI Taxonomy" id="118154"/>
    <lineage>
        <taxon>Eukaryota</taxon>
        <taxon>Metazoa</taxon>
        <taxon>Chordata</taxon>
        <taxon>Craniata</taxon>
        <taxon>Vertebrata</taxon>
        <taxon>Euteleostomi</taxon>
        <taxon>Actinopterygii</taxon>
        <taxon>Neopterygii</taxon>
        <taxon>Teleostei</taxon>
        <taxon>Anguilliformes</taxon>
        <taxon>Synaphobranchidae</taxon>
        <taxon>Synaphobranchus</taxon>
    </lineage>
</organism>
<comment type="caution">
    <text evidence="2">The sequence shown here is derived from an EMBL/GenBank/DDBJ whole genome shotgun (WGS) entry which is preliminary data.</text>
</comment>
<evidence type="ECO:0000313" key="2">
    <source>
        <dbReference type="EMBL" id="KAJ8340249.1"/>
    </source>
</evidence>
<name>A0A9Q1EJW9_SYNKA</name>
<evidence type="ECO:0000256" key="1">
    <source>
        <dbReference type="SAM" id="MobiDB-lite"/>
    </source>
</evidence>
<feature type="region of interest" description="Disordered" evidence="1">
    <location>
        <begin position="37"/>
        <end position="75"/>
    </location>
</feature>
<sequence>MEASRLHYLSQRVIRGRLVLTGSEDIYEALPALAQGGRNVVRGPSSPRGGERSPPSFKLFARHNRGEESKSMCSL</sequence>
<feature type="compositionally biased region" description="Low complexity" evidence="1">
    <location>
        <begin position="42"/>
        <end position="56"/>
    </location>
</feature>
<feature type="compositionally biased region" description="Basic and acidic residues" evidence="1">
    <location>
        <begin position="64"/>
        <end position="75"/>
    </location>
</feature>
<dbReference type="EMBL" id="JAINUF010000016">
    <property type="protein sequence ID" value="KAJ8340249.1"/>
    <property type="molecule type" value="Genomic_DNA"/>
</dbReference>